<proteinExistence type="predicted"/>
<comment type="caution">
    <text evidence="1">The sequence shown here is derived from an EMBL/GenBank/DDBJ whole genome shotgun (WGS) entry which is preliminary data.</text>
</comment>
<sequence length="149" mass="16805">MRILKWEPNFSPLTESAIAPVWVRLEELDISKPLIDSIWVCFEEDETKVMLDGFWVHVFYDGIPSYCVSYFGIAEVSVDAENGHKSEVEELDYTVLDPHVDKVTQNVFDVLIQTDAAEAMMQQAKQLSAVTVQTDAQAEKSGKGPNHNK</sequence>
<evidence type="ECO:0000313" key="2">
    <source>
        <dbReference type="Proteomes" id="UP001454036"/>
    </source>
</evidence>
<organism evidence="1 2">
    <name type="scientific">Lithospermum erythrorhizon</name>
    <name type="common">Purple gromwell</name>
    <name type="synonym">Lithospermum officinale var. erythrorhizon</name>
    <dbReference type="NCBI Taxonomy" id="34254"/>
    <lineage>
        <taxon>Eukaryota</taxon>
        <taxon>Viridiplantae</taxon>
        <taxon>Streptophyta</taxon>
        <taxon>Embryophyta</taxon>
        <taxon>Tracheophyta</taxon>
        <taxon>Spermatophyta</taxon>
        <taxon>Magnoliopsida</taxon>
        <taxon>eudicotyledons</taxon>
        <taxon>Gunneridae</taxon>
        <taxon>Pentapetalae</taxon>
        <taxon>asterids</taxon>
        <taxon>lamiids</taxon>
        <taxon>Boraginales</taxon>
        <taxon>Boraginaceae</taxon>
        <taxon>Boraginoideae</taxon>
        <taxon>Lithospermeae</taxon>
        <taxon>Lithospermum</taxon>
    </lineage>
</organism>
<dbReference type="EMBL" id="BAABME010001677">
    <property type="protein sequence ID" value="GAA0150891.1"/>
    <property type="molecule type" value="Genomic_DNA"/>
</dbReference>
<evidence type="ECO:0000313" key="1">
    <source>
        <dbReference type="EMBL" id="GAA0150891.1"/>
    </source>
</evidence>
<gene>
    <name evidence="1" type="ORF">LIER_09729</name>
</gene>
<name>A0AAV3PJR2_LITER</name>
<dbReference type="AlphaFoldDB" id="A0AAV3PJR2"/>
<dbReference type="Proteomes" id="UP001454036">
    <property type="component" value="Unassembled WGS sequence"/>
</dbReference>
<evidence type="ECO:0008006" key="3">
    <source>
        <dbReference type="Google" id="ProtNLM"/>
    </source>
</evidence>
<keyword evidence="2" id="KW-1185">Reference proteome</keyword>
<reference evidence="1 2" key="1">
    <citation type="submission" date="2024-01" db="EMBL/GenBank/DDBJ databases">
        <title>The complete chloroplast genome sequence of Lithospermum erythrorhizon: insights into the phylogenetic relationship among Boraginaceae species and the maternal lineages of purple gromwells.</title>
        <authorList>
            <person name="Okada T."/>
            <person name="Watanabe K."/>
        </authorList>
    </citation>
    <scope>NUCLEOTIDE SEQUENCE [LARGE SCALE GENOMIC DNA]</scope>
</reference>
<accession>A0AAV3PJR2</accession>
<protein>
    <recommendedName>
        <fullName evidence="3">DUF4283 domain-containing protein</fullName>
    </recommendedName>
</protein>